<organism evidence="2 3">
    <name type="scientific">Plectosphaerella plurivora</name>
    <dbReference type="NCBI Taxonomy" id="936078"/>
    <lineage>
        <taxon>Eukaryota</taxon>
        <taxon>Fungi</taxon>
        <taxon>Dikarya</taxon>
        <taxon>Ascomycota</taxon>
        <taxon>Pezizomycotina</taxon>
        <taxon>Sordariomycetes</taxon>
        <taxon>Hypocreomycetidae</taxon>
        <taxon>Glomerellales</taxon>
        <taxon>Plectosphaerellaceae</taxon>
        <taxon>Plectosphaerella</taxon>
    </lineage>
</organism>
<reference evidence="2" key="1">
    <citation type="journal article" date="2021" name="Nat. Commun.">
        <title>Genetic determinants of endophytism in the Arabidopsis root mycobiome.</title>
        <authorList>
            <person name="Mesny F."/>
            <person name="Miyauchi S."/>
            <person name="Thiergart T."/>
            <person name="Pickel B."/>
            <person name="Atanasova L."/>
            <person name="Karlsson M."/>
            <person name="Huettel B."/>
            <person name="Barry K.W."/>
            <person name="Haridas S."/>
            <person name="Chen C."/>
            <person name="Bauer D."/>
            <person name="Andreopoulos W."/>
            <person name="Pangilinan J."/>
            <person name="LaButti K."/>
            <person name="Riley R."/>
            <person name="Lipzen A."/>
            <person name="Clum A."/>
            <person name="Drula E."/>
            <person name="Henrissat B."/>
            <person name="Kohler A."/>
            <person name="Grigoriev I.V."/>
            <person name="Martin F.M."/>
            <person name="Hacquard S."/>
        </authorList>
    </citation>
    <scope>NUCLEOTIDE SEQUENCE</scope>
    <source>
        <strain evidence="2">MPI-SDFR-AT-0117</strain>
    </source>
</reference>
<gene>
    <name evidence="2" type="ORF">F5X68DRAFT_51190</name>
</gene>
<evidence type="ECO:0000313" key="3">
    <source>
        <dbReference type="Proteomes" id="UP000770015"/>
    </source>
</evidence>
<sequence>MEGDRHAWLPACSGQVFLGRCQVLPGPCPGEVTLSRLPRTGICRPLQALSGPRGALEGGAKRPRGRVHRRSTVLHLSRELWTLAQVMTSSSCCFELVYSGGKSFSGGWKVQPGSCLMHCVQRASPPDQRDPSNSSDRPPENHKTRGCRPPPSPPTFPPPPSCPPFSQLHIPSLLYRCLF</sequence>
<comment type="caution">
    <text evidence="2">The sequence shown here is derived from an EMBL/GenBank/DDBJ whole genome shotgun (WGS) entry which is preliminary data.</text>
</comment>
<proteinExistence type="predicted"/>
<dbReference type="EMBL" id="JAGSXJ010000031">
    <property type="protein sequence ID" value="KAH6669767.1"/>
    <property type="molecule type" value="Genomic_DNA"/>
</dbReference>
<feature type="region of interest" description="Disordered" evidence="1">
    <location>
        <begin position="122"/>
        <end position="161"/>
    </location>
</feature>
<dbReference type="Proteomes" id="UP000770015">
    <property type="component" value="Unassembled WGS sequence"/>
</dbReference>
<keyword evidence="3" id="KW-1185">Reference proteome</keyword>
<evidence type="ECO:0000256" key="1">
    <source>
        <dbReference type="SAM" id="MobiDB-lite"/>
    </source>
</evidence>
<dbReference type="AlphaFoldDB" id="A0A9P8V345"/>
<protein>
    <submittedName>
        <fullName evidence="2">Uncharacterized protein</fullName>
    </submittedName>
</protein>
<feature type="compositionally biased region" description="Pro residues" evidence="1">
    <location>
        <begin position="148"/>
        <end position="161"/>
    </location>
</feature>
<name>A0A9P8V345_9PEZI</name>
<evidence type="ECO:0000313" key="2">
    <source>
        <dbReference type="EMBL" id="KAH6669767.1"/>
    </source>
</evidence>
<accession>A0A9P8V345</accession>